<name>A9VB10_MONBE</name>
<feature type="compositionally biased region" description="Polar residues" evidence="2">
    <location>
        <begin position="76"/>
        <end position="91"/>
    </location>
</feature>
<dbReference type="KEGG" id="mbr:MONBRDRAFT_12034"/>
<feature type="compositionally biased region" description="Acidic residues" evidence="2">
    <location>
        <begin position="160"/>
        <end position="202"/>
    </location>
</feature>
<feature type="coiled-coil region" evidence="1">
    <location>
        <begin position="106"/>
        <end position="133"/>
    </location>
</feature>
<evidence type="ECO:0000256" key="2">
    <source>
        <dbReference type="SAM" id="MobiDB-lite"/>
    </source>
</evidence>
<evidence type="ECO:0000256" key="1">
    <source>
        <dbReference type="SAM" id="Coils"/>
    </source>
</evidence>
<dbReference type="GeneID" id="5895196"/>
<keyword evidence="4" id="KW-1185">Reference proteome</keyword>
<protein>
    <submittedName>
        <fullName evidence="3">Uncharacterized protein</fullName>
    </submittedName>
</protein>
<proteinExistence type="predicted"/>
<reference evidence="3 4" key="1">
    <citation type="journal article" date="2008" name="Nature">
        <title>The genome of the choanoflagellate Monosiga brevicollis and the origin of metazoans.</title>
        <authorList>
            <consortium name="JGI Sequencing"/>
            <person name="King N."/>
            <person name="Westbrook M.J."/>
            <person name="Young S.L."/>
            <person name="Kuo A."/>
            <person name="Abedin M."/>
            <person name="Chapman J."/>
            <person name="Fairclough S."/>
            <person name="Hellsten U."/>
            <person name="Isogai Y."/>
            <person name="Letunic I."/>
            <person name="Marr M."/>
            <person name="Pincus D."/>
            <person name="Putnam N."/>
            <person name="Rokas A."/>
            <person name="Wright K.J."/>
            <person name="Zuzow R."/>
            <person name="Dirks W."/>
            <person name="Good M."/>
            <person name="Goodstein D."/>
            <person name="Lemons D."/>
            <person name="Li W."/>
            <person name="Lyons J.B."/>
            <person name="Morris A."/>
            <person name="Nichols S."/>
            <person name="Richter D.J."/>
            <person name="Salamov A."/>
            <person name="Bork P."/>
            <person name="Lim W.A."/>
            <person name="Manning G."/>
            <person name="Miller W.T."/>
            <person name="McGinnis W."/>
            <person name="Shapiro H."/>
            <person name="Tjian R."/>
            <person name="Grigoriev I.V."/>
            <person name="Rokhsar D."/>
        </authorList>
    </citation>
    <scope>NUCLEOTIDE SEQUENCE [LARGE SCALE GENOMIC DNA]</scope>
    <source>
        <strain evidence="4">MX1 / ATCC 50154</strain>
    </source>
</reference>
<dbReference type="RefSeq" id="XP_001749878.1">
    <property type="nucleotide sequence ID" value="XM_001749826.1"/>
</dbReference>
<accession>A9VB10</accession>
<organism evidence="3 4">
    <name type="scientific">Monosiga brevicollis</name>
    <name type="common">Choanoflagellate</name>
    <dbReference type="NCBI Taxonomy" id="81824"/>
    <lineage>
        <taxon>Eukaryota</taxon>
        <taxon>Choanoflagellata</taxon>
        <taxon>Craspedida</taxon>
        <taxon>Salpingoecidae</taxon>
        <taxon>Monosiga</taxon>
    </lineage>
</organism>
<dbReference type="Proteomes" id="UP000001357">
    <property type="component" value="Unassembled WGS sequence"/>
</dbReference>
<dbReference type="InParanoid" id="A9VB10"/>
<evidence type="ECO:0000313" key="3">
    <source>
        <dbReference type="EMBL" id="EDQ85257.1"/>
    </source>
</evidence>
<sequence>MSHSASLSAMPCTPAAKEAPLLNHPSTSTEESAPRLLASPSSQLSGASPPVALTPQLPPQRQVPAPTCSAGWCTPTEENQSSLDANPQLRSSDLAAGAFETEQAFLNDLEHGNEDLENMLVEYVLEVESLVRTLADGGMSQELVDYHQSCLDQALEVLFPDEDDEDDEDDEADQDDFVETDEEDDVFDSDNSFSDDDGELDDAPSLARHAAQRRHLEDAATDDQLHAAKRSCRF</sequence>
<feature type="region of interest" description="Disordered" evidence="2">
    <location>
        <begin position="160"/>
        <end position="222"/>
    </location>
</feature>
<keyword evidence="1" id="KW-0175">Coiled coil</keyword>
<dbReference type="EMBL" id="CH991575">
    <property type="protein sequence ID" value="EDQ85257.1"/>
    <property type="molecule type" value="Genomic_DNA"/>
</dbReference>
<evidence type="ECO:0000313" key="4">
    <source>
        <dbReference type="Proteomes" id="UP000001357"/>
    </source>
</evidence>
<gene>
    <name evidence="3" type="ORF">MONBRDRAFT_12034</name>
</gene>
<feature type="region of interest" description="Disordered" evidence="2">
    <location>
        <begin position="1"/>
        <end position="95"/>
    </location>
</feature>
<dbReference type="AlphaFoldDB" id="A9VB10"/>